<dbReference type="InterPro" id="IPR029058">
    <property type="entry name" value="AB_hydrolase_fold"/>
</dbReference>
<dbReference type="PROSITE" id="PS51257">
    <property type="entry name" value="PROKAR_LIPOPROTEIN"/>
    <property type="match status" value="1"/>
</dbReference>
<organism evidence="2 3">
    <name type="scientific">Leucobacter iarius</name>
    <dbReference type="NCBI Taxonomy" id="333963"/>
    <lineage>
        <taxon>Bacteria</taxon>
        <taxon>Bacillati</taxon>
        <taxon>Actinomycetota</taxon>
        <taxon>Actinomycetes</taxon>
        <taxon>Micrococcales</taxon>
        <taxon>Microbacteriaceae</taxon>
        <taxon>Leucobacter</taxon>
    </lineage>
</organism>
<sequence>MSRLRPIQAVVGFAAIATATAAGCGLLAGAVARRVVTPEARPDSSTRVRSVVPAARASRRYGVDGPVVRIRGGWSELPGSYSLILDGGATHAKVGPVLEARRGGAVREILATDRGRVRRGATGRVTGWWYADPEELADEIGGGASVERIVLPLEDGPATAWIVRPADPVPGRWAVHVHGMGALPAETLRGVPPLARAGLTSLVISYRNDPGAPRGAHGRYGLGSAEQRDVDAAIAEAVRRGATRVTLFGWSMGGTASTLAATRGAHRDAVDGLVLDSPALDWHGLLRHQARRVGIPRPIAALAVRLLEGGRVRGGDPASPGLAALSAPELGRGLAVPTLIHVSAGDTYVPEDGALDFAARHSDLVVLRRQLVGEHVKLWNVDPGAWEAATERFVRALPDPAPRSDAADGAPRG</sequence>
<keyword evidence="3" id="KW-1185">Reference proteome</keyword>
<dbReference type="EMBL" id="BAAAOB010000002">
    <property type="protein sequence ID" value="GAA1791965.1"/>
    <property type="molecule type" value="Genomic_DNA"/>
</dbReference>
<keyword evidence="2" id="KW-0378">Hydrolase</keyword>
<feature type="domain" description="Serine aminopeptidase S33" evidence="1">
    <location>
        <begin position="215"/>
        <end position="296"/>
    </location>
</feature>
<dbReference type="RefSeq" id="WP_344032093.1">
    <property type="nucleotide sequence ID" value="NZ_BAAAOB010000002.1"/>
</dbReference>
<dbReference type="Proteomes" id="UP001500851">
    <property type="component" value="Unassembled WGS sequence"/>
</dbReference>
<proteinExistence type="predicted"/>
<dbReference type="GO" id="GO:0016787">
    <property type="term" value="F:hydrolase activity"/>
    <property type="evidence" value="ECO:0007669"/>
    <property type="project" value="UniProtKB-KW"/>
</dbReference>
<gene>
    <name evidence="2" type="ORF">GCM10009768_21160</name>
</gene>
<dbReference type="Gene3D" id="3.40.50.1820">
    <property type="entry name" value="alpha/beta hydrolase"/>
    <property type="match status" value="1"/>
</dbReference>
<dbReference type="SUPFAM" id="SSF53474">
    <property type="entry name" value="alpha/beta-Hydrolases"/>
    <property type="match status" value="1"/>
</dbReference>
<comment type="caution">
    <text evidence="2">The sequence shown here is derived from an EMBL/GenBank/DDBJ whole genome shotgun (WGS) entry which is preliminary data.</text>
</comment>
<protein>
    <submittedName>
        <fullName evidence="2">Alpha/beta fold hydrolase</fullName>
    </submittedName>
</protein>
<reference evidence="2 3" key="1">
    <citation type="journal article" date="2019" name="Int. J. Syst. Evol. Microbiol.">
        <title>The Global Catalogue of Microorganisms (GCM) 10K type strain sequencing project: providing services to taxonomists for standard genome sequencing and annotation.</title>
        <authorList>
            <consortium name="The Broad Institute Genomics Platform"/>
            <consortium name="The Broad Institute Genome Sequencing Center for Infectious Disease"/>
            <person name="Wu L."/>
            <person name="Ma J."/>
        </authorList>
    </citation>
    <scope>NUCLEOTIDE SEQUENCE [LARGE SCALE GENOMIC DNA]</scope>
    <source>
        <strain evidence="2 3">JCM 14736</strain>
    </source>
</reference>
<name>A0ABN2LL59_9MICO</name>
<accession>A0ABN2LL59</accession>
<evidence type="ECO:0000313" key="3">
    <source>
        <dbReference type="Proteomes" id="UP001500851"/>
    </source>
</evidence>
<dbReference type="InterPro" id="IPR022742">
    <property type="entry name" value="Hydrolase_4"/>
</dbReference>
<evidence type="ECO:0000259" key="1">
    <source>
        <dbReference type="Pfam" id="PF12146"/>
    </source>
</evidence>
<evidence type="ECO:0000313" key="2">
    <source>
        <dbReference type="EMBL" id="GAA1791965.1"/>
    </source>
</evidence>
<dbReference type="Pfam" id="PF12146">
    <property type="entry name" value="Hydrolase_4"/>
    <property type="match status" value="1"/>
</dbReference>